<dbReference type="InterPro" id="IPR010736">
    <property type="entry name" value="SHIPPO-rpt"/>
</dbReference>
<feature type="compositionally biased region" description="Basic and acidic residues" evidence="1">
    <location>
        <begin position="257"/>
        <end position="267"/>
    </location>
</feature>
<organism evidence="2 3">
    <name type="scientific">Naegleria lovaniensis</name>
    <name type="common">Amoeba</name>
    <dbReference type="NCBI Taxonomy" id="51637"/>
    <lineage>
        <taxon>Eukaryota</taxon>
        <taxon>Discoba</taxon>
        <taxon>Heterolobosea</taxon>
        <taxon>Tetramitia</taxon>
        <taxon>Eutetramitia</taxon>
        <taxon>Vahlkampfiidae</taxon>
        <taxon>Naegleria</taxon>
    </lineage>
</organism>
<dbReference type="Pfam" id="PF07004">
    <property type="entry name" value="SHIPPO-rpt"/>
    <property type="match status" value="5"/>
</dbReference>
<accession>A0AA88GNF2</accession>
<gene>
    <name evidence="2" type="ORF">C9374_004291</name>
</gene>
<dbReference type="AlphaFoldDB" id="A0AA88GNF2"/>
<evidence type="ECO:0000313" key="2">
    <source>
        <dbReference type="EMBL" id="KAG2383620.1"/>
    </source>
</evidence>
<feature type="region of interest" description="Disordered" evidence="1">
    <location>
        <begin position="289"/>
        <end position="319"/>
    </location>
</feature>
<protein>
    <submittedName>
        <fullName evidence="2">Uncharacterized protein</fullName>
    </submittedName>
</protein>
<feature type="region of interest" description="Disordered" evidence="1">
    <location>
        <begin position="99"/>
        <end position="147"/>
    </location>
</feature>
<feature type="region of interest" description="Disordered" evidence="1">
    <location>
        <begin position="22"/>
        <end position="77"/>
    </location>
</feature>
<dbReference type="Proteomes" id="UP000816034">
    <property type="component" value="Unassembled WGS sequence"/>
</dbReference>
<comment type="caution">
    <text evidence="2">The sequence shown here is derived from an EMBL/GenBank/DDBJ whole genome shotgun (WGS) entry which is preliminary data.</text>
</comment>
<dbReference type="GeneID" id="68096746"/>
<dbReference type="EMBL" id="PYSW02000020">
    <property type="protein sequence ID" value="KAG2383620.1"/>
    <property type="molecule type" value="Genomic_DNA"/>
</dbReference>
<reference evidence="2 3" key="1">
    <citation type="journal article" date="2018" name="BMC Genomics">
        <title>The genome of Naegleria lovaniensis, the basis for a comparative approach to unravel pathogenicity factors of the human pathogenic amoeba N. fowleri.</title>
        <authorList>
            <person name="Liechti N."/>
            <person name="Schurch N."/>
            <person name="Bruggmann R."/>
            <person name="Wittwer M."/>
        </authorList>
    </citation>
    <scope>NUCLEOTIDE SEQUENCE [LARGE SCALE GENOMIC DNA]</scope>
    <source>
        <strain evidence="2 3">ATCC 30569</strain>
    </source>
</reference>
<dbReference type="RefSeq" id="XP_044549299.1">
    <property type="nucleotide sequence ID" value="XM_044693914.1"/>
</dbReference>
<sequence>MSRKAVEDVMRIEVEILDATRGINSRSTSVADNPPTQTSKIKPPKLDLQAAINTGSNTRSFGLKSPPTSGKKNRNYTNSAEIYPPIASNVDIVAKKYTTKQPNTTNTHDKISVAERMSHKRSYYNRPQSSPAGLSRPSFSPPKPVRDHANHIINTNIPLFTPGPGAYNVEKASKYLRPSTAVSIARNPRFKDVGDTGPGPNQYDPQKPLKRMPSPRFGSSKRPEIVKSFTPGPGVYSANDSVLSQVKVTPRFSFPHTPREREHEHRTPSPTSYTPKYDAVQKKNPTVAFTKSPKNERPKSTSTYTPGPGNYGIPTSPKLSKTPAYSFPKSERNVDHKKSVDALYNAYSSTFSSKGPVKFGTSKRFPSSNHTPNVPFYQAQPEWGKAKGGIFGRDRRNILQESLSKINPGPGSYSPNFSITERSTPKPVLYLTG</sequence>
<feature type="compositionally biased region" description="Basic and acidic residues" evidence="1">
    <location>
        <begin position="107"/>
        <end position="117"/>
    </location>
</feature>
<feature type="region of interest" description="Disordered" evidence="1">
    <location>
        <begin position="253"/>
        <end position="277"/>
    </location>
</feature>
<feature type="compositionally biased region" description="Polar residues" evidence="1">
    <location>
        <begin position="22"/>
        <end position="40"/>
    </location>
</feature>
<keyword evidence="3" id="KW-1185">Reference proteome</keyword>
<feature type="region of interest" description="Disordered" evidence="1">
    <location>
        <begin position="186"/>
        <end position="234"/>
    </location>
</feature>
<feature type="compositionally biased region" description="Polar residues" evidence="1">
    <location>
        <begin position="51"/>
        <end position="77"/>
    </location>
</feature>
<proteinExistence type="predicted"/>
<name>A0AA88GNF2_NAELO</name>
<evidence type="ECO:0000256" key="1">
    <source>
        <dbReference type="SAM" id="MobiDB-lite"/>
    </source>
</evidence>
<evidence type="ECO:0000313" key="3">
    <source>
        <dbReference type="Proteomes" id="UP000816034"/>
    </source>
</evidence>
<dbReference type="InterPro" id="IPR051291">
    <property type="entry name" value="CIMAP"/>
</dbReference>
<dbReference type="PANTHER" id="PTHR21580">
    <property type="entry name" value="SHIPPO-1-RELATED"/>
    <property type="match status" value="1"/>
</dbReference>